<organism evidence="7 8">
    <name type="scientific">Borreliella garinii PBr</name>
    <dbReference type="NCBI Taxonomy" id="498743"/>
    <lineage>
        <taxon>Bacteria</taxon>
        <taxon>Pseudomonadati</taxon>
        <taxon>Spirochaetota</taxon>
        <taxon>Spirochaetia</taxon>
        <taxon>Spirochaetales</taxon>
        <taxon>Borreliaceae</taxon>
        <taxon>Borreliella</taxon>
    </lineage>
</organism>
<dbReference type="AlphaFoldDB" id="B8F1T0"/>
<dbReference type="Proteomes" id="UP000006103">
    <property type="component" value="Plasmid PBr_lp28-9"/>
</dbReference>
<dbReference type="GO" id="GO:0019284">
    <property type="term" value="P:L-methionine salvage from S-adenosylmethionine"/>
    <property type="evidence" value="ECO:0007669"/>
    <property type="project" value="TreeGrafter"/>
</dbReference>
<keyword evidence="4" id="KW-0378">Hydrolase</keyword>
<dbReference type="NCBIfam" id="TIGR01704">
    <property type="entry name" value="MTA_SAH-Nsdase"/>
    <property type="match status" value="1"/>
</dbReference>
<gene>
    <name evidence="7" type="primary">mtnN</name>
    <name evidence="7" type="ORF">BGAPBR_F0005</name>
</gene>
<dbReference type="EC" id="3.2.2.9" evidence="2"/>
<protein>
    <recommendedName>
        <fullName evidence="2">adenosylhomocysteine nucleosidase</fullName>
        <ecNumber evidence="2">3.2.2.9</ecNumber>
    </recommendedName>
</protein>
<dbReference type="GO" id="GO:0009164">
    <property type="term" value="P:nucleoside catabolic process"/>
    <property type="evidence" value="ECO:0007669"/>
    <property type="project" value="InterPro"/>
</dbReference>
<keyword evidence="3" id="KW-0028">Amino-acid biosynthesis</keyword>
<evidence type="ECO:0000256" key="4">
    <source>
        <dbReference type="ARBA" id="ARBA00022801"/>
    </source>
</evidence>
<evidence type="ECO:0000259" key="6">
    <source>
        <dbReference type="Pfam" id="PF01048"/>
    </source>
</evidence>
<name>B8F1T0_BORGR</name>
<keyword evidence="8" id="KW-1185">Reference proteome</keyword>
<evidence type="ECO:0000256" key="2">
    <source>
        <dbReference type="ARBA" id="ARBA00011974"/>
    </source>
</evidence>
<sequence length="293" mass="33024">MNKKFTIVLSVIILIQMLISCSSLYKKNAEDLKKIDIFPNRNDVLETQLDTPSITKRNILIVTATNIEASEINKVMQNKKIVLIKEHINKKAITLGTIHNHNIVSIATGVGKINTAFWTSYLISKYKISHIIGAGVASGVYSNKNKFIKIGDVVISTQTVSYDFNLYKFGYKIGQVPKHPEKFKASIALIRKAYKIKTKNSISHIMGLIITGDQFIDHQNFQEIPEEFQNAIAVDMESAAVAQVAFNFKVPFIIIRGISDVVNNENNYDDYKKFIRKASINSAQVIKKLIKLM</sequence>
<evidence type="ECO:0000256" key="1">
    <source>
        <dbReference type="ARBA" id="ARBA00004945"/>
    </source>
</evidence>
<feature type="domain" description="Nucleoside phosphorylase" evidence="6">
    <location>
        <begin position="59"/>
        <end position="291"/>
    </location>
</feature>
<evidence type="ECO:0000313" key="8">
    <source>
        <dbReference type="Proteomes" id="UP000006103"/>
    </source>
</evidence>
<dbReference type="EMBL" id="CP001310">
    <property type="protein sequence ID" value="ACL34892.1"/>
    <property type="molecule type" value="Genomic_DNA"/>
</dbReference>
<dbReference type="GO" id="GO:0019509">
    <property type="term" value="P:L-methionine salvage from methylthioadenosine"/>
    <property type="evidence" value="ECO:0007669"/>
    <property type="project" value="UniProtKB-UniPathway"/>
</dbReference>
<accession>B8F1T0</accession>
<dbReference type="PANTHER" id="PTHR46832:SF1">
    <property type="entry name" value="5'-METHYLTHIOADENOSINE_S-ADENOSYLHOMOCYSTEINE NUCLEOSIDASE"/>
    <property type="match status" value="1"/>
</dbReference>
<dbReference type="PROSITE" id="PS51257">
    <property type="entry name" value="PROKAR_LIPOPROTEIN"/>
    <property type="match status" value="1"/>
</dbReference>
<geneLocation type="plasmid" evidence="7 8">
    <name>PBr_lp28-9</name>
</geneLocation>
<keyword evidence="7" id="KW-0614">Plasmid</keyword>
<reference evidence="7 8" key="1">
    <citation type="journal article" date="2011" name="J. Bacteriol.">
        <title>Whole-genome sequences of two Borrelia afzelii and two Borrelia garinii Lyme disease agent isolates.</title>
        <authorList>
            <person name="Casjens S.R."/>
            <person name="Mongodin E.F."/>
            <person name="Qiu W.-G."/>
            <person name="Dunn J.J."/>
            <person name="Luft B.J."/>
            <person name="Fraser-Liggett C.M."/>
            <person name="Schutzer S.E."/>
        </authorList>
    </citation>
    <scope>NUCLEOTIDE SEQUENCE [LARGE SCALE GENOMIC DNA]</scope>
    <source>
        <strain evidence="7 8">PBr</strain>
    </source>
</reference>
<dbReference type="Gene3D" id="3.40.50.1580">
    <property type="entry name" value="Nucleoside phosphorylase domain"/>
    <property type="match status" value="1"/>
</dbReference>
<dbReference type="InterPro" id="IPR000845">
    <property type="entry name" value="Nucleoside_phosphorylase_d"/>
</dbReference>
<dbReference type="GO" id="GO:0005829">
    <property type="term" value="C:cytosol"/>
    <property type="evidence" value="ECO:0007669"/>
    <property type="project" value="TreeGrafter"/>
</dbReference>
<keyword evidence="5" id="KW-0486">Methionine biosynthesis</keyword>
<dbReference type="SUPFAM" id="SSF53167">
    <property type="entry name" value="Purine and uridine phosphorylases"/>
    <property type="match status" value="1"/>
</dbReference>
<evidence type="ECO:0000256" key="3">
    <source>
        <dbReference type="ARBA" id="ARBA00022605"/>
    </source>
</evidence>
<dbReference type="UniPathway" id="UPA00904">
    <property type="reaction ID" value="UER00871"/>
</dbReference>
<dbReference type="GO" id="GO:0008930">
    <property type="term" value="F:methylthioadenosine nucleosidase activity"/>
    <property type="evidence" value="ECO:0007669"/>
    <property type="project" value="InterPro"/>
</dbReference>
<dbReference type="GO" id="GO:0008782">
    <property type="term" value="F:adenosylhomocysteine nucleosidase activity"/>
    <property type="evidence" value="ECO:0007669"/>
    <property type="project" value="UniProtKB-EC"/>
</dbReference>
<comment type="pathway">
    <text evidence="1">Amino-acid biosynthesis; L-methionine biosynthesis via salvage pathway; S-methyl-5-thio-alpha-D-ribose 1-phosphate from S-methyl-5'-thioadenosine (hydrolase route): step 1/2.</text>
</comment>
<dbReference type="NCBIfam" id="NF004079">
    <property type="entry name" value="PRK05584.1"/>
    <property type="match status" value="1"/>
</dbReference>
<proteinExistence type="predicted"/>
<evidence type="ECO:0000256" key="5">
    <source>
        <dbReference type="ARBA" id="ARBA00023167"/>
    </source>
</evidence>
<dbReference type="PANTHER" id="PTHR46832">
    <property type="entry name" value="5'-METHYLTHIOADENOSINE/S-ADENOSYLHOMOCYSTEINE NUCLEOSIDASE"/>
    <property type="match status" value="1"/>
</dbReference>
<dbReference type="RefSeq" id="WP_012622068.1">
    <property type="nucleotide sequence ID" value="NC_011854.1"/>
</dbReference>
<dbReference type="Pfam" id="PF01048">
    <property type="entry name" value="PNP_UDP_1"/>
    <property type="match status" value="1"/>
</dbReference>
<dbReference type="CDD" id="cd09008">
    <property type="entry name" value="MTAN"/>
    <property type="match status" value="1"/>
</dbReference>
<dbReference type="InterPro" id="IPR035994">
    <property type="entry name" value="Nucleoside_phosphorylase_sf"/>
</dbReference>
<evidence type="ECO:0000313" key="7">
    <source>
        <dbReference type="EMBL" id="ACL34892.1"/>
    </source>
</evidence>
<dbReference type="InterPro" id="IPR010049">
    <property type="entry name" value="MTA_SAH_Nsdase"/>
</dbReference>